<dbReference type="InterPro" id="IPR042099">
    <property type="entry name" value="ANL_N_sf"/>
</dbReference>
<dbReference type="InterPro" id="IPR000873">
    <property type="entry name" value="AMP-dep_synth/lig_dom"/>
</dbReference>
<dbReference type="Gene3D" id="3.40.50.12780">
    <property type="entry name" value="N-terminal domain of ligase-like"/>
    <property type="match status" value="1"/>
</dbReference>
<dbReference type="Pfam" id="PF00501">
    <property type="entry name" value="AMP-binding"/>
    <property type="match status" value="1"/>
</dbReference>
<evidence type="ECO:0000313" key="2">
    <source>
        <dbReference type="EMBL" id="MDT0399842.1"/>
    </source>
</evidence>
<comment type="caution">
    <text evidence="2">The sequence shown here is derived from an EMBL/GenBank/DDBJ whole genome shotgun (WGS) entry which is preliminary data.</text>
</comment>
<protein>
    <submittedName>
        <fullName evidence="2">AMP-binding protein</fullName>
    </submittedName>
</protein>
<sequence>MSRFTEAMYANAHASTRGMVTGEPHAPVRHTWEQVHQRARRVAGGLAAAGVGRGDAIAVLAGLPVEVAPTAQAVWMRGASLTMLHQTTPRTDLVNWAAETAEVVETIDTDTVVLSEPFLGAE</sequence>
<evidence type="ECO:0000313" key="3">
    <source>
        <dbReference type="Proteomes" id="UP001183881"/>
    </source>
</evidence>
<dbReference type="RefSeq" id="WP_311649404.1">
    <property type="nucleotide sequence ID" value="NZ_JAVRFA010000115.1"/>
</dbReference>
<organism evidence="2 3">
    <name type="scientific">Streptomyces edwardsiae</name>
    <dbReference type="NCBI Taxonomy" id="3075527"/>
    <lineage>
        <taxon>Bacteria</taxon>
        <taxon>Bacillati</taxon>
        <taxon>Actinomycetota</taxon>
        <taxon>Actinomycetes</taxon>
        <taxon>Kitasatosporales</taxon>
        <taxon>Streptomycetaceae</taxon>
        <taxon>Streptomyces</taxon>
    </lineage>
</organism>
<reference evidence="3" key="1">
    <citation type="submission" date="2023-07" db="EMBL/GenBank/DDBJ databases">
        <title>30 novel species of actinomycetes from the DSMZ collection.</title>
        <authorList>
            <person name="Nouioui I."/>
        </authorList>
    </citation>
    <scope>NUCLEOTIDE SEQUENCE [LARGE SCALE GENOMIC DNA]</scope>
    <source>
        <strain evidence="3">DSM 41636</strain>
    </source>
</reference>
<keyword evidence="3" id="KW-1185">Reference proteome</keyword>
<dbReference type="EMBL" id="JAVRFA010000115">
    <property type="protein sequence ID" value="MDT0399842.1"/>
    <property type="molecule type" value="Genomic_DNA"/>
</dbReference>
<name>A0ABU2Q5X7_9ACTN</name>
<proteinExistence type="predicted"/>
<gene>
    <name evidence="2" type="ORF">RM705_34845</name>
</gene>
<accession>A0ABU2Q5X7</accession>
<evidence type="ECO:0000259" key="1">
    <source>
        <dbReference type="Pfam" id="PF00501"/>
    </source>
</evidence>
<feature type="non-terminal residue" evidence="2">
    <location>
        <position position="122"/>
    </location>
</feature>
<dbReference type="SUPFAM" id="SSF56801">
    <property type="entry name" value="Acetyl-CoA synthetase-like"/>
    <property type="match status" value="1"/>
</dbReference>
<feature type="domain" description="AMP-dependent synthetase/ligase" evidence="1">
    <location>
        <begin position="25"/>
        <end position="94"/>
    </location>
</feature>
<dbReference type="Proteomes" id="UP001183881">
    <property type="component" value="Unassembled WGS sequence"/>
</dbReference>